<evidence type="ECO:0000256" key="3">
    <source>
        <dbReference type="ARBA" id="ARBA00022723"/>
    </source>
</evidence>
<evidence type="ECO:0000256" key="4">
    <source>
        <dbReference type="ARBA" id="ARBA00023002"/>
    </source>
</evidence>
<dbReference type="GO" id="GO:0016121">
    <property type="term" value="P:carotene catabolic process"/>
    <property type="evidence" value="ECO:0007669"/>
    <property type="project" value="TreeGrafter"/>
</dbReference>
<evidence type="ECO:0000256" key="2">
    <source>
        <dbReference type="ARBA" id="ARBA00006787"/>
    </source>
</evidence>
<dbReference type="GO" id="GO:0046872">
    <property type="term" value="F:metal ion binding"/>
    <property type="evidence" value="ECO:0007669"/>
    <property type="project" value="UniProtKB-KW"/>
</dbReference>
<gene>
    <name evidence="6" type="ORF">UFOPK1808_00987</name>
</gene>
<evidence type="ECO:0000256" key="1">
    <source>
        <dbReference type="ARBA" id="ARBA00001954"/>
    </source>
</evidence>
<keyword evidence="5" id="KW-0408">Iron</keyword>
<sequence>MSRLQSDESTSDTPWHLRDNWEPMQVEITRTDLRVEGVIPQHLDGLYVRTGPNPASGTSPHWFFGDGMLHGVRLRNGKAEWYRNQFVRTPNVARARNTPFESTPELGRGTGNTHVLPHNGSLLALEEGHWPWKVDSNLQTLGYENYDGSLTCSMTAHPKICPVTGDLLAFSYFSFEPPYVHYIRIGADGKLKQLDAIDVPNMVMMHDFNITQNNVIFMDLPVVFDLGELANGFPFKFNRDAGARLGVMPRDGRGSDTRWFDIDPCYVFHPVNAYDDGTNIVLHVSRQNEAFGSSSDDYAEVGRLYKWTIDTVSGKVTEEMVDDRPGDFGRVNDKFVGSKAQFAYLMSLGGEGNSEEPVYGSSLWKYDLSTGQCWEHHLGASTRGGEPVFAASSIDGAEDDGYVMAIVHDTATEASRLVIIDSHDFAGPPVATVHLPQRVPYGAHGSWVPNGVIPM</sequence>
<proteinExistence type="inferred from homology"/>
<keyword evidence="3" id="KW-0479">Metal-binding</keyword>
<name>A0A6J6GYR6_9ZZZZ</name>
<organism evidence="6">
    <name type="scientific">freshwater metagenome</name>
    <dbReference type="NCBI Taxonomy" id="449393"/>
    <lineage>
        <taxon>unclassified sequences</taxon>
        <taxon>metagenomes</taxon>
        <taxon>ecological metagenomes</taxon>
    </lineage>
</organism>
<dbReference type="GO" id="GO:0010436">
    <property type="term" value="F:carotenoid dioxygenase activity"/>
    <property type="evidence" value="ECO:0007669"/>
    <property type="project" value="TreeGrafter"/>
</dbReference>
<dbReference type="PANTHER" id="PTHR10543:SF89">
    <property type="entry name" value="CAROTENOID 9,10(9',10')-CLEAVAGE DIOXYGENASE 1"/>
    <property type="match status" value="1"/>
</dbReference>
<dbReference type="EMBL" id="CAEZUL010000114">
    <property type="protein sequence ID" value="CAB4604224.1"/>
    <property type="molecule type" value="Genomic_DNA"/>
</dbReference>
<keyword evidence="4" id="KW-0560">Oxidoreductase</keyword>
<reference evidence="6" key="1">
    <citation type="submission" date="2020-05" db="EMBL/GenBank/DDBJ databases">
        <authorList>
            <person name="Chiriac C."/>
            <person name="Salcher M."/>
            <person name="Ghai R."/>
            <person name="Kavagutti S V."/>
        </authorList>
    </citation>
    <scope>NUCLEOTIDE SEQUENCE</scope>
</reference>
<protein>
    <submittedName>
        <fullName evidence="6">Unannotated protein</fullName>
    </submittedName>
</protein>
<comment type="similarity">
    <text evidence="2">Belongs to the carotenoid oxygenase family.</text>
</comment>
<evidence type="ECO:0000256" key="5">
    <source>
        <dbReference type="ARBA" id="ARBA00023004"/>
    </source>
</evidence>
<dbReference type="AlphaFoldDB" id="A0A6J6GYR6"/>
<evidence type="ECO:0000313" key="6">
    <source>
        <dbReference type="EMBL" id="CAB4604224.1"/>
    </source>
</evidence>
<dbReference type="PANTHER" id="PTHR10543">
    <property type="entry name" value="BETA-CAROTENE DIOXYGENASE"/>
    <property type="match status" value="1"/>
</dbReference>
<comment type="cofactor">
    <cofactor evidence="1">
        <name>Fe(2+)</name>
        <dbReference type="ChEBI" id="CHEBI:29033"/>
    </cofactor>
</comment>
<dbReference type="InterPro" id="IPR004294">
    <property type="entry name" value="Carotenoid_Oase"/>
</dbReference>
<accession>A0A6J6GYR6</accession>
<dbReference type="Pfam" id="PF03055">
    <property type="entry name" value="RPE65"/>
    <property type="match status" value="1"/>
</dbReference>